<dbReference type="EMBL" id="BONJ01000045">
    <property type="protein sequence ID" value="GIG18894.1"/>
    <property type="molecule type" value="Genomic_DNA"/>
</dbReference>
<sequence length="224" mass="24512">MSQTASTTRQSKAATPAKKAAKATKTAARTAAKSVAKTVAKAAPKSAAKTTAKTSQGKKSMPAAAVGQDAIALLKDDHKVVEKLFKEFEKAGDSAYAKKRKIVDQVITELTTHAYIEETLFYPTARKAAPETGEHVLESVEEHHVVAWMMSELKDLDAHDERFDAKMTVLMENVRHHVKEEEQEWFPEVRKAMSRGDLKELGAKMEAAKGKAPADPLKLRSAKS</sequence>
<feature type="compositionally biased region" description="Low complexity" evidence="1">
    <location>
        <begin position="12"/>
        <end position="54"/>
    </location>
</feature>
<accession>A0A8J3LNN7</accession>
<keyword evidence="4" id="KW-1185">Reference proteome</keyword>
<feature type="domain" description="Hemerythrin-like" evidence="2">
    <location>
        <begin position="70"/>
        <end position="188"/>
    </location>
</feature>
<dbReference type="AlphaFoldDB" id="A0A8J3LNN7"/>
<evidence type="ECO:0000313" key="4">
    <source>
        <dbReference type="Proteomes" id="UP000660339"/>
    </source>
</evidence>
<evidence type="ECO:0000313" key="3">
    <source>
        <dbReference type="EMBL" id="GIG18894.1"/>
    </source>
</evidence>
<dbReference type="PANTHER" id="PTHR35585:SF1">
    <property type="entry name" value="HHE DOMAIN PROTEIN (AFU_ORTHOLOGUE AFUA_4G00730)"/>
    <property type="match status" value="1"/>
</dbReference>
<proteinExistence type="predicted"/>
<feature type="region of interest" description="Disordered" evidence="1">
    <location>
        <begin position="1"/>
        <end position="62"/>
    </location>
</feature>
<gene>
    <name evidence="3" type="ORF">Cme02nite_72260</name>
</gene>
<comment type="caution">
    <text evidence="3">The sequence shown here is derived from an EMBL/GenBank/DDBJ whole genome shotgun (WGS) entry which is preliminary data.</text>
</comment>
<dbReference type="PANTHER" id="PTHR35585">
    <property type="entry name" value="HHE DOMAIN PROTEIN (AFU_ORTHOLOGUE AFUA_4G00730)"/>
    <property type="match status" value="1"/>
</dbReference>
<feature type="region of interest" description="Disordered" evidence="1">
    <location>
        <begin position="205"/>
        <end position="224"/>
    </location>
</feature>
<reference evidence="3" key="1">
    <citation type="submission" date="2021-01" db="EMBL/GenBank/DDBJ databases">
        <title>Whole genome shotgun sequence of Catellatospora methionotrophica NBRC 14553.</title>
        <authorList>
            <person name="Komaki H."/>
            <person name="Tamura T."/>
        </authorList>
    </citation>
    <scope>NUCLEOTIDE SEQUENCE</scope>
    <source>
        <strain evidence="3">NBRC 14553</strain>
    </source>
</reference>
<dbReference type="CDD" id="cd12108">
    <property type="entry name" value="Hr-like"/>
    <property type="match status" value="1"/>
</dbReference>
<dbReference type="InterPro" id="IPR012312">
    <property type="entry name" value="Hemerythrin-like"/>
</dbReference>
<feature type="compositionally biased region" description="Polar residues" evidence="1">
    <location>
        <begin position="1"/>
        <end position="11"/>
    </location>
</feature>
<dbReference type="RefSeq" id="WP_239087040.1">
    <property type="nucleotide sequence ID" value="NZ_BAAATT010000020.1"/>
</dbReference>
<name>A0A8J3LNN7_9ACTN</name>
<evidence type="ECO:0000259" key="2">
    <source>
        <dbReference type="Pfam" id="PF01814"/>
    </source>
</evidence>
<dbReference type="Gene3D" id="1.20.120.520">
    <property type="entry name" value="nmb1532 protein domain like"/>
    <property type="match status" value="1"/>
</dbReference>
<dbReference type="Pfam" id="PF01814">
    <property type="entry name" value="Hemerythrin"/>
    <property type="match status" value="1"/>
</dbReference>
<evidence type="ECO:0000256" key="1">
    <source>
        <dbReference type="SAM" id="MobiDB-lite"/>
    </source>
</evidence>
<organism evidence="3 4">
    <name type="scientific">Catellatospora methionotrophica</name>
    <dbReference type="NCBI Taxonomy" id="121620"/>
    <lineage>
        <taxon>Bacteria</taxon>
        <taxon>Bacillati</taxon>
        <taxon>Actinomycetota</taxon>
        <taxon>Actinomycetes</taxon>
        <taxon>Micromonosporales</taxon>
        <taxon>Micromonosporaceae</taxon>
        <taxon>Catellatospora</taxon>
    </lineage>
</organism>
<protein>
    <recommendedName>
        <fullName evidence="2">Hemerythrin-like domain-containing protein</fullName>
    </recommendedName>
</protein>
<dbReference type="Proteomes" id="UP000660339">
    <property type="component" value="Unassembled WGS sequence"/>
</dbReference>